<accession>W4MHY7</accession>
<evidence type="ECO:0000313" key="2">
    <source>
        <dbReference type="EMBL" id="ETX09317.1"/>
    </source>
</evidence>
<organism evidence="2 3">
    <name type="scientific">Candidatus Entotheonella gemina</name>
    <dbReference type="NCBI Taxonomy" id="1429439"/>
    <lineage>
        <taxon>Bacteria</taxon>
        <taxon>Pseudomonadati</taxon>
        <taxon>Nitrospinota/Tectimicrobiota group</taxon>
        <taxon>Candidatus Tectimicrobiota</taxon>
        <taxon>Candidatus Entotheonellia</taxon>
        <taxon>Candidatus Entotheonellales</taxon>
        <taxon>Candidatus Entotheonellaceae</taxon>
        <taxon>Candidatus Entotheonella</taxon>
    </lineage>
</organism>
<feature type="region of interest" description="Disordered" evidence="1">
    <location>
        <begin position="147"/>
        <end position="174"/>
    </location>
</feature>
<evidence type="ECO:0000256" key="1">
    <source>
        <dbReference type="SAM" id="MobiDB-lite"/>
    </source>
</evidence>
<dbReference type="AlphaFoldDB" id="W4MHY7"/>
<dbReference type="Proteomes" id="UP000019140">
    <property type="component" value="Unassembled WGS sequence"/>
</dbReference>
<dbReference type="Pfam" id="PF13384">
    <property type="entry name" value="HTH_23"/>
    <property type="match status" value="1"/>
</dbReference>
<proteinExistence type="predicted"/>
<comment type="caution">
    <text evidence="2">The sequence shown here is derived from an EMBL/GenBank/DDBJ whole genome shotgun (WGS) entry which is preliminary data.</text>
</comment>
<gene>
    <name evidence="2" type="ORF">ETSY2_00225</name>
</gene>
<name>W4MHY7_9BACT</name>
<protein>
    <recommendedName>
        <fullName evidence="4">Winged helix-turn helix domain-containing protein</fullName>
    </recommendedName>
</protein>
<keyword evidence="3" id="KW-1185">Reference proteome</keyword>
<dbReference type="HOGENOM" id="CLU_1537274_0_0_7"/>
<dbReference type="EMBL" id="AZHX01000007">
    <property type="protein sequence ID" value="ETX09317.1"/>
    <property type="molecule type" value="Genomic_DNA"/>
</dbReference>
<evidence type="ECO:0000313" key="3">
    <source>
        <dbReference type="Proteomes" id="UP000019140"/>
    </source>
</evidence>
<dbReference type="SUPFAM" id="SSF46689">
    <property type="entry name" value="Homeodomain-like"/>
    <property type="match status" value="1"/>
</dbReference>
<reference evidence="2 3" key="1">
    <citation type="journal article" date="2014" name="Nature">
        <title>An environmental bacterial taxon with a large and distinct metabolic repertoire.</title>
        <authorList>
            <person name="Wilson M.C."/>
            <person name="Mori T."/>
            <person name="Ruckert C."/>
            <person name="Uria A.R."/>
            <person name="Helf M.J."/>
            <person name="Takada K."/>
            <person name="Gernert C."/>
            <person name="Steffens U.A."/>
            <person name="Heycke N."/>
            <person name="Schmitt S."/>
            <person name="Rinke C."/>
            <person name="Helfrich E.J."/>
            <person name="Brachmann A.O."/>
            <person name="Gurgui C."/>
            <person name="Wakimoto T."/>
            <person name="Kracht M."/>
            <person name="Crusemann M."/>
            <person name="Hentschel U."/>
            <person name="Abe I."/>
            <person name="Matsunaga S."/>
            <person name="Kalinowski J."/>
            <person name="Takeyama H."/>
            <person name="Piel J."/>
        </authorList>
    </citation>
    <scope>NUCLEOTIDE SEQUENCE [LARGE SCALE GENOMIC DNA]</scope>
    <source>
        <strain evidence="3">TSY2</strain>
    </source>
</reference>
<sequence length="174" mass="19378">MIRIELIPEQREALEQARRIRSSNLSERCLAVLLSDRGQRVPAIAESMGRHEPTIRSWLKAYLQQGLEGLKVTPPAGRTNRKEQAAVIILQPALVKPPRESGYLEAGWSTNLLVDYLRGQGLEASASTVKRALKRGGWVYKRFAKTMPAHAPSSEEKNSGGRDCQRHQVEAGRA</sequence>
<dbReference type="InterPro" id="IPR009057">
    <property type="entry name" value="Homeodomain-like_sf"/>
</dbReference>
<evidence type="ECO:0008006" key="4">
    <source>
        <dbReference type="Google" id="ProtNLM"/>
    </source>
</evidence>
<feature type="compositionally biased region" description="Basic and acidic residues" evidence="1">
    <location>
        <begin position="153"/>
        <end position="174"/>
    </location>
</feature>